<evidence type="ECO:0000256" key="8">
    <source>
        <dbReference type="PROSITE-ProRule" id="PRU00192"/>
    </source>
</evidence>
<dbReference type="InterPro" id="IPR017441">
    <property type="entry name" value="Protein_kinase_ATP_BS"/>
</dbReference>
<feature type="domain" description="SH3" evidence="11">
    <location>
        <begin position="367"/>
        <end position="432"/>
    </location>
</feature>
<dbReference type="PROSITE" id="PS00109">
    <property type="entry name" value="PROTEIN_KINASE_TYR"/>
    <property type="match status" value="1"/>
</dbReference>
<dbReference type="InterPro" id="IPR036028">
    <property type="entry name" value="SH3-like_dom_sf"/>
</dbReference>
<dbReference type="GO" id="GO:0005524">
    <property type="term" value="F:ATP binding"/>
    <property type="evidence" value="ECO:0007669"/>
    <property type="project" value="UniProtKB-UniRule"/>
</dbReference>
<dbReference type="SUPFAM" id="SSF56112">
    <property type="entry name" value="Protein kinase-like (PK-like)"/>
    <property type="match status" value="1"/>
</dbReference>
<keyword evidence="2 8" id="KW-0728">SH3 domain</keyword>
<dbReference type="OrthoDB" id="4062651at2759"/>
<evidence type="ECO:0000256" key="2">
    <source>
        <dbReference type="ARBA" id="ARBA00022443"/>
    </source>
</evidence>
<evidence type="ECO:0000259" key="12">
    <source>
        <dbReference type="PROSITE" id="PS50011"/>
    </source>
</evidence>
<evidence type="ECO:0000256" key="10">
    <source>
        <dbReference type="SAM" id="MobiDB-lite"/>
    </source>
</evidence>
<dbReference type="Gene3D" id="1.10.510.10">
    <property type="entry name" value="Transferase(Phosphotransferase) domain 1"/>
    <property type="match status" value="1"/>
</dbReference>
<feature type="compositionally biased region" description="Polar residues" evidence="10">
    <location>
        <begin position="666"/>
        <end position="695"/>
    </location>
</feature>
<dbReference type="AlphaFoldDB" id="A0A6H5G9Z1"/>
<dbReference type="CDD" id="cd05040">
    <property type="entry name" value="PTKc_Ack_like"/>
    <property type="match status" value="1"/>
</dbReference>
<dbReference type="FunFam" id="1.10.510.10:FF:001118">
    <property type="entry name" value="Tyrosine-protein kinase PR2"/>
    <property type="match status" value="1"/>
</dbReference>
<feature type="region of interest" description="Disordered" evidence="10">
    <location>
        <begin position="806"/>
        <end position="874"/>
    </location>
</feature>
<dbReference type="InterPro" id="IPR000719">
    <property type="entry name" value="Prot_kinase_dom"/>
</dbReference>
<dbReference type="GO" id="GO:0002009">
    <property type="term" value="P:morphogenesis of an epithelium"/>
    <property type="evidence" value="ECO:0007669"/>
    <property type="project" value="UniProtKB-ARBA"/>
</dbReference>
<dbReference type="Gene3D" id="3.30.200.20">
    <property type="entry name" value="Phosphorylase Kinase, domain 1"/>
    <property type="match status" value="1"/>
</dbReference>
<feature type="region of interest" description="Disordered" evidence="10">
    <location>
        <begin position="666"/>
        <end position="722"/>
    </location>
</feature>
<feature type="region of interest" description="Disordered" evidence="10">
    <location>
        <begin position="1062"/>
        <end position="1082"/>
    </location>
</feature>
<evidence type="ECO:0000256" key="4">
    <source>
        <dbReference type="ARBA" id="ARBA00022741"/>
    </source>
</evidence>
<dbReference type="PANTHER" id="PTHR24418">
    <property type="entry name" value="TYROSINE-PROTEIN KINASE"/>
    <property type="match status" value="1"/>
</dbReference>
<feature type="domain" description="CRIB" evidence="13">
    <location>
        <begin position="465"/>
        <end position="479"/>
    </location>
</feature>
<dbReference type="SUPFAM" id="SSF50044">
    <property type="entry name" value="SH3-domain"/>
    <property type="match status" value="1"/>
</dbReference>
<dbReference type="PROSITE" id="PS00107">
    <property type="entry name" value="PROTEIN_KINASE_ATP"/>
    <property type="match status" value="1"/>
</dbReference>
<keyword evidence="5" id="KW-0418">Kinase</keyword>
<accession>A0A6H5G9Z1</accession>
<evidence type="ECO:0000313" key="15">
    <source>
        <dbReference type="Proteomes" id="UP000479000"/>
    </source>
</evidence>
<gene>
    <name evidence="14" type="ORF">NTEN_LOCUS5924</name>
</gene>
<dbReference type="SMART" id="SM00285">
    <property type="entry name" value="PBD"/>
    <property type="match status" value="1"/>
</dbReference>
<dbReference type="FunFam" id="3.30.200.20:FF:000780">
    <property type="entry name" value="Tyrosine-protein kinase PR2"/>
    <property type="match status" value="1"/>
</dbReference>
<feature type="binding site" evidence="9">
    <location>
        <position position="133"/>
    </location>
    <ligand>
        <name>ATP</name>
        <dbReference type="ChEBI" id="CHEBI:30616"/>
    </ligand>
</feature>
<dbReference type="GO" id="GO:0004715">
    <property type="term" value="F:non-membrane spanning protein tyrosine kinase activity"/>
    <property type="evidence" value="ECO:0007669"/>
    <property type="project" value="UniProtKB-EC"/>
</dbReference>
<feature type="compositionally biased region" description="Polar residues" evidence="10">
    <location>
        <begin position="1027"/>
        <end position="1041"/>
    </location>
</feature>
<dbReference type="InterPro" id="IPR050198">
    <property type="entry name" value="Non-receptor_tyrosine_kinases"/>
</dbReference>
<feature type="domain" description="Protein kinase" evidence="12">
    <location>
        <begin position="102"/>
        <end position="367"/>
    </location>
</feature>
<evidence type="ECO:0000256" key="9">
    <source>
        <dbReference type="PROSITE-ProRule" id="PRU10141"/>
    </source>
</evidence>
<dbReference type="EC" id="2.7.10.2" evidence="1"/>
<feature type="compositionally biased region" description="Basic and acidic residues" evidence="10">
    <location>
        <begin position="1015"/>
        <end position="1026"/>
    </location>
</feature>
<organism evidence="14 15">
    <name type="scientific">Nesidiocoris tenuis</name>
    <dbReference type="NCBI Taxonomy" id="355587"/>
    <lineage>
        <taxon>Eukaryota</taxon>
        <taxon>Metazoa</taxon>
        <taxon>Ecdysozoa</taxon>
        <taxon>Arthropoda</taxon>
        <taxon>Hexapoda</taxon>
        <taxon>Insecta</taxon>
        <taxon>Pterygota</taxon>
        <taxon>Neoptera</taxon>
        <taxon>Paraneoptera</taxon>
        <taxon>Hemiptera</taxon>
        <taxon>Heteroptera</taxon>
        <taxon>Panheteroptera</taxon>
        <taxon>Cimicomorpha</taxon>
        <taxon>Miridae</taxon>
        <taxon>Dicyphina</taxon>
        <taxon>Nesidiocoris</taxon>
    </lineage>
</organism>
<feature type="region of interest" description="Disordered" evidence="10">
    <location>
        <begin position="989"/>
        <end position="1041"/>
    </location>
</feature>
<dbReference type="Pfam" id="PF07714">
    <property type="entry name" value="PK_Tyr_Ser-Thr"/>
    <property type="match status" value="1"/>
</dbReference>
<evidence type="ECO:0000256" key="5">
    <source>
        <dbReference type="ARBA" id="ARBA00022777"/>
    </source>
</evidence>
<evidence type="ECO:0000259" key="13">
    <source>
        <dbReference type="PROSITE" id="PS50108"/>
    </source>
</evidence>
<proteinExistence type="predicted"/>
<keyword evidence="4 9" id="KW-0547">Nucleotide-binding</keyword>
<dbReference type="PROSITE" id="PS50002">
    <property type="entry name" value="SH3"/>
    <property type="match status" value="1"/>
</dbReference>
<evidence type="ECO:0000256" key="6">
    <source>
        <dbReference type="ARBA" id="ARBA00022840"/>
    </source>
</evidence>
<evidence type="ECO:0000313" key="14">
    <source>
        <dbReference type="EMBL" id="CAA9999641.1"/>
    </source>
</evidence>
<sequence length="1236" mass="136399">MRAQVEEVNNYYSQILLARSEARSFFNFSYLFLPDEPIRPVGLAGIRTKQELPYAAHPLFGPVPRMILSRKDEQWECALPEEAPEKPPIRVPNKHIIPADAIMVNKELGTGEFGVVQQGVWTNDGERIQVAIKCLSRERMQNNPIEFLKEAAIMHAIDHEHIVRLYGVVLDTNALMLVTELAALRSLLECLKEPSLRSSFPVLSLCHFAIQICDGMQYLEGKRLIHRDLAARNILVFSKNKVKISDFGLSRALGVGKDYYQTNFNVNLKLPIAWCAPECITYLKFTSASDVWAYAVTLWEMFSYGFQPWAALTGQQILEAIDEPNPQRLERPECCPKEYYSVMRKCWHHDPNKRPKFSDLMRQLPDCKPEQVQAIQDSGDERMKRDFLTFRVGDIITVLEKSAVQGTSLWKGVLNNGKTGVFNPALTVAYLGNNLPSTKPSSEFVRGDGKNMYSSKRNRLRPDMISVPQGDVKHTGHVGLDGAYFGDISFLGGSKYEHVPHQVVAPYKPQTDTDDTSSISTDKAPLLSNITHNGSCASGWTDATSSSKLLVSDHEYHEITDDEAVDSPRFEKQFDLGPSLAEEMEEMFRNYGAPPVVSTQPLADSSSPPPPPSPLDDVINKRNELHEMQSKGKKKQATVKPISSADEKTLDTAIALTCEYAQKVMNQNQDDSSPSGRTDAASSSSTTQFRFPSTGGSCGANGHLPNGHSATLGKMSGSRANGRTFTDEAQSIPDVQALCQSVRSLSSCTSLDSLRSAPLKLPLWDRASAEFCFARSRDLLARPPPDLSSCEQLLQDSSYVSSSIVSSTSTLGPCTSLSDSSSTLKEEVALAPRRTNSVPRPRRPKRTNGHDASSMGSSSSTTSSGSPCDNVDRRASNILGPEAKAVYSQLVEQPVEANPLRMLRSVPLVRPKLRGNKHQIGKTTGASVLGRQGTPGTTSVIESHRLELQFNLVFHANNVTFFNFKINWQSFAGEETFYVQRNGAFFQRKRHRRWPKRDPVATSRPNEISSGWKTAPREETSAHHTDGYSSGNIAASATSSKADNDVFEENIANKFDLLDQMEDKQRHSSASSPAASDDEAEDPVQLQDLEDHLAIMAKVLGNKAASRPIKRYLAEDRDVPPPGFGPAVPPPGLDKWYRRSASCRIAPPPGLGSLVPQPRQTVPNARHTAARPRESCAATATNCPEHATHRRPASVSLSRGRRFSVAKSRHYSPSHDTLYHFRDTTVPSVGLTVSGS</sequence>
<reference evidence="14 15" key="1">
    <citation type="submission" date="2020-02" db="EMBL/GenBank/DDBJ databases">
        <authorList>
            <person name="Ferguson B K."/>
        </authorList>
    </citation>
    <scope>NUCLEOTIDE SEQUENCE [LARGE SCALE GENOMIC DNA]</scope>
</reference>
<keyword evidence="3" id="KW-0808">Transferase</keyword>
<feature type="region of interest" description="Disordered" evidence="10">
    <location>
        <begin position="1179"/>
        <end position="1209"/>
    </location>
</feature>
<keyword evidence="7" id="KW-0829">Tyrosine-protein kinase</keyword>
<evidence type="ECO:0000256" key="7">
    <source>
        <dbReference type="ARBA" id="ARBA00023137"/>
    </source>
</evidence>
<evidence type="ECO:0000259" key="11">
    <source>
        <dbReference type="PROSITE" id="PS50002"/>
    </source>
</evidence>
<dbReference type="InterPro" id="IPR020635">
    <property type="entry name" value="Tyr_kinase_cat_dom"/>
</dbReference>
<keyword evidence="15" id="KW-1185">Reference proteome</keyword>
<feature type="compositionally biased region" description="Basic residues" evidence="10">
    <location>
        <begin position="1199"/>
        <end position="1209"/>
    </location>
</feature>
<name>A0A6H5G9Z1_9HEMI</name>
<dbReference type="SMART" id="SM00219">
    <property type="entry name" value="TyrKc"/>
    <property type="match status" value="1"/>
</dbReference>
<dbReference type="InterPro" id="IPR001245">
    <property type="entry name" value="Ser-Thr/Tyr_kinase_cat_dom"/>
</dbReference>
<dbReference type="InterPro" id="IPR008266">
    <property type="entry name" value="Tyr_kinase_AS"/>
</dbReference>
<dbReference type="InterPro" id="IPR011009">
    <property type="entry name" value="Kinase-like_dom_sf"/>
</dbReference>
<dbReference type="PRINTS" id="PR00109">
    <property type="entry name" value="TYRKINASE"/>
</dbReference>
<dbReference type="PROSITE" id="PS50011">
    <property type="entry name" value="PROTEIN_KINASE_DOM"/>
    <property type="match status" value="1"/>
</dbReference>
<dbReference type="InterPro" id="IPR001452">
    <property type="entry name" value="SH3_domain"/>
</dbReference>
<feature type="compositionally biased region" description="Polar residues" evidence="10">
    <location>
        <begin position="811"/>
        <end position="823"/>
    </location>
</feature>
<protein>
    <recommendedName>
        <fullName evidence="1">non-specific protein-tyrosine kinase</fullName>
        <ecNumber evidence="1">2.7.10.2</ecNumber>
    </recommendedName>
</protein>
<dbReference type="InterPro" id="IPR000095">
    <property type="entry name" value="CRIB_dom"/>
</dbReference>
<dbReference type="EMBL" id="CADCXU010009028">
    <property type="protein sequence ID" value="CAA9999641.1"/>
    <property type="molecule type" value="Genomic_DNA"/>
</dbReference>
<feature type="compositionally biased region" description="Low complexity" evidence="10">
    <location>
        <begin position="853"/>
        <end position="866"/>
    </location>
</feature>
<evidence type="ECO:0000256" key="1">
    <source>
        <dbReference type="ARBA" id="ARBA00011903"/>
    </source>
</evidence>
<evidence type="ECO:0000256" key="3">
    <source>
        <dbReference type="ARBA" id="ARBA00022679"/>
    </source>
</evidence>
<keyword evidence="6 9" id="KW-0067">ATP-binding</keyword>
<dbReference type="Proteomes" id="UP000479000">
    <property type="component" value="Unassembled WGS sequence"/>
</dbReference>
<dbReference type="CDD" id="cd00174">
    <property type="entry name" value="SH3"/>
    <property type="match status" value="1"/>
</dbReference>
<dbReference type="PROSITE" id="PS50108">
    <property type="entry name" value="CRIB"/>
    <property type="match status" value="1"/>
</dbReference>
<feature type="region of interest" description="Disordered" evidence="10">
    <location>
        <begin position="593"/>
        <end position="618"/>
    </location>
</feature>
<dbReference type="Gene3D" id="2.30.30.40">
    <property type="entry name" value="SH3 Domains"/>
    <property type="match status" value="1"/>
</dbReference>
<feature type="compositionally biased region" description="Polar residues" evidence="10">
    <location>
        <begin position="1003"/>
        <end position="1012"/>
    </location>
</feature>